<organism evidence="2 3">
    <name type="scientific">Plakobranchus ocellatus</name>
    <dbReference type="NCBI Taxonomy" id="259542"/>
    <lineage>
        <taxon>Eukaryota</taxon>
        <taxon>Metazoa</taxon>
        <taxon>Spiralia</taxon>
        <taxon>Lophotrochozoa</taxon>
        <taxon>Mollusca</taxon>
        <taxon>Gastropoda</taxon>
        <taxon>Heterobranchia</taxon>
        <taxon>Euthyneura</taxon>
        <taxon>Panpulmonata</taxon>
        <taxon>Sacoglossa</taxon>
        <taxon>Placobranchoidea</taxon>
        <taxon>Plakobranchidae</taxon>
        <taxon>Plakobranchus</taxon>
    </lineage>
</organism>
<evidence type="ECO:0000313" key="3">
    <source>
        <dbReference type="Proteomes" id="UP000735302"/>
    </source>
</evidence>
<name>A0AAV4C845_9GAST</name>
<accession>A0AAV4C845</accession>
<proteinExistence type="predicted"/>
<feature type="compositionally biased region" description="Acidic residues" evidence="1">
    <location>
        <begin position="1"/>
        <end position="15"/>
    </location>
</feature>
<evidence type="ECO:0000256" key="1">
    <source>
        <dbReference type="SAM" id="MobiDB-lite"/>
    </source>
</evidence>
<dbReference type="Proteomes" id="UP000735302">
    <property type="component" value="Unassembled WGS sequence"/>
</dbReference>
<evidence type="ECO:0000313" key="2">
    <source>
        <dbReference type="EMBL" id="GFO28881.1"/>
    </source>
</evidence>
<sequence>MKNEEEEEEEEEEESSISKLSAGTGRQRRVYFAVGEKEFKVHRKQCNQPQFTKDNTAISTGSCSCDQILALLSRATIKKRVGFKLSGQQSPTNQNAVVSPGSCCQAFYLETFCENYCESSLKGSRFWEKI</sequence>
<comment type="caution">
    <text evidence="2">The sequence shown here is derived from an EMBL/GenBank/DDBJ whole genome shotgun (WGS) entry which is preliminary data.</text>
</comment>
<reference evidence="2 3" key="1">
    <citation type="journal article" date="2021" name="Elife">
        <title>Chloroplast acquisition without the gene transfer in kleptoplastic sea slugs, Plakobranchus ocellatus.</title>
        <authorList>
            <person name="Maeda T."/>
            <person name="Takahashi S."/>
            <person name="Yoshida T."/>
            <person name="Shimamura S."/>
            <person name="Takaki Y."/>
            <person name="Nagai Y."/>
            <person name="Toyoda A."/>
            <person name="Suzuki Y."/>
            <person name="Arimoto A."/>
            <person name="Ishii H."/>
            <person name="Satoh N."/>
            <person name="Nishiyama T."/>
            <person name="Hasebe M."/>
            <person name="Maruyama T."/>
            <person name="Minagawa J."/>
            <person name="Obokata J."/>
            <person name="Shigenobu S."/>
        </authorList>
    </citation>
    <scope>NUCLEOTIDE SEQUENCE [LARGE SCALE GENOMIC DNA]</scope>
</reference>
<gene>
    <name evidence="2" type="ORF">PoB_005538600</name>
</gene>
<dbReference type="EMBL" id="BLXT01006084">
    <property type="protein sequence ID" value="GFO28881.1"/>
    <property type="molecule type" value="Genomic_DNA"/>
</dbReference>
<keyword evidence="3" id="KW-1185">Reference proteome</keyword>
<protein>
    <submittedName>
        <fullName evidence="2">Uncharacterized protein</fullName>
    </submittedName>
</protein>
<feature type="region of interest" description="Disordered" evidence="1">
    <location>
        <begin position="1"/>
        <end position="25"/>
    </location>
</feature>
<dbReference type="AlphaFoldDB" id="A0AAV4C845"/>